<evidence type="ECO:0000256" key="1">
    <source>
        <dbReference type="SAM" id="MobiDB-lite"/>
    </source>
</evidence>
<evidence type="ECO:0000313" key="3">
    <source>
        <dbReference type="Proteomes" id="UP000247498"/>
    </source>
</evidence>
<feature type="compositionally biased region" description="Low complexity" evidence="1">
    <location>
        <begin position="62"/>
        <end position="84"/>
    </location>
</feature>
<dbReference type="InParanoid" id="A0A2V0PHP3"/>
<dbReference type="AlphaFoldDB" id="A0A2V0PHP3"/>
<keyword evidence="3" id="KW-1185">Reference proteome</keyword>
<reference evidence="2 3" key="1">
    <citation type="journal article" date="2018" name="Sci. Rep.">
        <title>Raphidocelis subcapitata (=Pseudokirchneriella subcapitata) provides an insight into genome evolution and environmental adaptations in the Sphaeropleales.</title>
        <authorList>
            <person name="Suzuki S."/>
            <person name="Yamaguchi H."/>
            <person name="Nakajima N."/>
            <person name="Kawachi M."/>
        </authorList>
    </citation>
    <scope>NUCLEOTIDE SEQUENCE [LARGE SCALE GENOMIC DNA]</scope>
    <source>
        <strain evidence="2 3">NIES-35</strain>
    </source>
</reference>
<feature type="compositionally biased region" description="Low complexity" evidence="1">
    <location>
        <begin position="272"/>
        <end position="284"/>
    </location>
</feature>
<organism evidence="2 3">
    <name type="scientific">Raphidocelis subcapitata</name>
    <dbReference type="NCBI Taxonomy" id="307507"/>
    <lineage>
        <taxon>Eukaryota</taxon>
        <taxon>Viridiplantae</taxon>
        <taxon>Chlorophyta</taxon>
        <taxon>core chlorophytes</taxon>
        <taxon>Chlorophyceae</taxon>
        <taxon>CS clade</taxon>
        <taxon>Sphaeropleales</taxon>
        <taxon>Selenastraceae</taxon>
        <taxon>Raphidocelis</taxon>
    </lineage>
</organism>
<accession>A0A2V0PHP3</accession>
<gene>
    <name evidence="2" type="ORF">Rsub_11743</name>
</gene>
<feature type="compositionally biased region" description="Low complexity" evidence="1">
    <location>
        <begin position="163"/>
        <end position="178"/>
    </location>
</feature>
<dbReference type="EMBL" id="BDRX01000154">
    <property type="protein sequence ID" value="GBF99331.1"/>
    <property type="molecule type" value="Genomic_DNA"/>
</dbReference>
<feature type="compositionally biased region" description="Low complexity" evidence="1">
    <location>
        <begin position="249"/>
        <end position="261"/>
    </location>
</feature>
<feature type="region of interest" description="Disordered" evidence="1">
    <location>
        <begin position="20"/>
        <end position="191"/>
    </location>
</feature>
<protein>
    <submittedName>
        <fullName evidence="2">Uncharacterized protein</fullName>
    </submittedName>
</protein>
<evidence type="ECO:0000313" key="2">
    <source>
        <dbReference type="EMBL" id="GBF99331.1"/>
    </source>
</evidence>
<feature type="compositionally biased region" description="Gly residues" evidence="1">
    <location>
        <begin position="235"/>
        <end position="248"/>
    </location>
</feature>
<feature type="compositionally biased region" description="Low complexity" evidence="1">
    <location>
        <begin position="131"/>
        <end position="155"/>
    </location>
</feature>
<proteinExistence type="predicted"/>
<dbReference type="Proteomes" id="UP000247498">
    <property type="component" value="Unassembled WGS sequence"/>
</dbReference>
<comment type="caution">
    <text evidence="2">The sequence shown here is derived from an EMBL/GenBank/DDBJ whole genome shotgun (WGS) entry which is preliminary data.</text>
</comment>
<feature type="region of interest" description="Disordered" evidence="1">
    <location>
        <begin position="230"/>
        <end position="284"/>
    </location>
</feature>
<name>A0A2V0PHP3_9CHLO</name>
<sequence length="284" mass="28784">MSGAEPSTPAVCRSAACRLADAAPRSHSPGGPPSVDGKARPQWVNSFSASKKGLFSTPERGAAAATATPAAPRSSSPAPSRASSCRSIDSRPEWDPFFARGGQDAAPRSAKALSRQHSRRSSLGERDEARGQQQHRPAPHAAAAGAAPAAQRLVLPRPPPPTSAAAPQPSAAEAEPAACSGDGSDSGTAKACDCSQADLFASIFERLGRLEDSARQLLLLAHCARGPKFASCGEDSGGGVDGGSGGGEAQQRSQQQQGETRQAAEERHRQPAATVAAAAAVAAS</sequence>